<dbReference type="EMBL" id="CP093379">
    <property type="protein sequence ID" value="UNM97055.1"/>
    <property type="molecule type" value="Genomic_DNA"/>
</dbReference>
<protein>
    <submittedName>
        <fullName evidence="2">VOC family protein</fullName>
    </submittedName>
</protein>
<dbReference type="PROSITE" id="PS51819">
    <property type="entry name" value="VOC"/>
    <property type="match status" value="1"/>
</dbReference>
<dbReference type="InterPro" id="IPR037523">
    <property type="entry name" value="VOC_core"/>
</dbReference>
<dbReference type="RefSeq" id="WP_242151823.1">
    <property type="nucleotide sequence ID" value="NZ_CP093379.1"/>
</dbReference>
<dbReference type="Gene3D" id="3.10.180.10">
    <property type="entry name" value="2,3-Dihydroxybiphenyl 1,2-Dioxygenase, domain 1"/>
    <property type="match status" value="1"/>
</dbReference>
<name>A0ABY3X456_9GAMM</name>
<evidence type="ECO:0000259" key="1">
    <source>
        <dbReference type="PROSITE" id="PS51819"/>
    </source>
</evidence>
<dbReference type="InterPro" id="IPR052164">
    <property type="entry name" value="Anthracycline_SecMetBiosynth"/>
</dbReference>
<dbReference type="PANTHER" id="PTHR33993">
    <property type="entry name" value="GLYOXALASE-RELATED"/>
    <property type="match status" value="1"/>
</dbReference>
<sequence>MNEVAIGINYIEFNVQDMMRSKQFYQQLGWQFIDYSPYYCEFNSGSLKGGFYQTKEISSKGGALVILYSENLEETYQTLKEAGATITSEIIEFPGGRRFQFRDLDGYELAVWSK</sequence>
<dbReference type="CDD" id="cd07247">
    <property type="entry name" value="SgaA_N_like"/>
    <property type="match status" value="1"/>
</dbReference>
<organism evidence="2 3">
    <name type="scientific">Ignatzschineria rhizosphaerae</name>
    <dbReference type="NCBI Taxonomy" id="2923279"/>
    <lineage>
        <taxon>Bacteria</taxon>
        <taxon>Pseudomonadati</taxon>
        <taxon>Pseudomonadota</taxon>
        <taxon>Gammaproteobacteria</taxon>
        <taxon>Cardiobacteriales</taxon>
        <taxon>Ignatzschineriaceae</taxon>
        <taxon>Ignatzschineria</taxon>
    </lineage>
</organism>
<feature type="domain" description="VOC" evidence="1">
    <location>
        <begin position="7"/>
        <end position="114"/>
    </location>
</feature>
<proteinExistence type="predicted"/>
<evidence type="ECO:0000313" key="2">
    <source>
        <dbReference type="EMBL" id="UNM97055.1"/>
    </source>
</evidence>
<accession>A0ABY3X456</accession>
<dbReference type="InterPro" id="IPR004360">
    <property type="entry name" value="Glyas_Fos-R_dOase_dom"/>
</dbReference>
<dbReference type="Proteomes" id="UP000829542">
    <property type="component" value="Chromosome"/>
</dbReference>
<dbReference type="SUPFAM" id="SSF54593">
    <property type="entry name" value="Glyoxalase/Bleomycin resistance protein/Dihydroxybiphenyl dioxygenase"/>
    <property type="match status" value="1"/>
</dbReference>
<gene>
    <name evidence="2" type="ORF">MMG00_04165</name>
</gene>
<keyword evidence="3" id="KW-1185">Reference proteome</keyword>
<evidence type="ECO:0000313" key="3">
    <source>
        <dbReference type="Proteomes" id="UP000829542"/>
    </source>
</evidence>
<reference evidence="2 3" key="1">
    <citation type="submission" date="2022-03" db="EMBL/GenBank/DDBJ databases">
        <title>Ignatzschineria rhizosphaerae HR5S32.</title>
        <authorList>
            <person name="Sun J.Q."/>
            <person name="Feng J.Y."/>
        </authorList>
    </citation>
    <scope>NUCLEOTIDE SEQUENCE [LARGE SCALE GENOMIC DNA]</scope>
    <source>
        <strain evidence="2 3">HR5S32</strain>
    </source>
</reference>
<dbReference type="InterPro" id="IPR029068">
    <property type="entry name" value="Glyas_Bleomycin-R_OHBP_Dase"/>
</dbReference>
<dbReference type="Pfam" id="PF00903">
    <property type="entry name" value="Glyoxalase"/>
    <property type="match status" value="1"/>
</dbReference>
<dbReference type="PANTHER" id="PTHR33993:SF1">
    <property type="entry name" value="GLYOXALASE FAMILY PROTEIN"/>
    <property type="match status" value="1"/>
</dbReference>